<organism evidence="5 6">
    <name type="scientific">Labeo rohita</name>
    <name type="common">Indian major carp</name>
    <name type="synonym">Cyprinus rohita</name>
    <dbReference type="NCBI Taxonomy" id="84645"/>
    <lineage>
        <taxon>Eukaryota</taxon>
        <taxon>Metazoa</taxon>
        <taxon>Chordata</taxon>
        <taxon>Craniata</taxon>
        <taxon>Vertebrata</taxon>
        <taxon>Euteleostomi</taxon>
        <taxon>Actinopterygii</taxon>
        <taxon>Neopterygii</taxon>
        <taxon>Teleostei</taxon>
        <taxon>Ostariophysi</taxon>
        <taxon>Cypriniformes</taxon>
        <taxon>Cyprinidae</taxon>
        <taxon>Labeoninae</taxon>
        <taxon>Labeonini</taxon>
        <taxon>Labeo</taxon>
    </lineage>
</organism>
<keyword evidence="7" id="KW-1267">Proteomics identification</keyword>
<dbReference type="SMART" id="SM00832">
    <property type="entry name" value="C8"/>
    <property type="match status" value="2"/>
</dbReference>
<dbReference type="GO" id="GO:0005615">
    <property type="term" value="C:extracellular space"/>
    <property type="evidence" value="ECO:0007669"/>
    <property type="project" value="TreeGrafter"/>
</dbReference>
<dbReference type="InterPro" id="IPR014853">
    <property type="entry name" value="VWF/SSPO/ZAN-like_Cys-rich_dom"/>
</dbReference>
<dbReference type="Pfam" id="PF08742">
    <property type="entry name" value="C8"/>
    <property type="match status" value="2"/>
</dbReference>
<dbReference type="PANTHER" id="PTHR11339:SF244">
    <property type="entry name" value="IGGFC-BINDING PROTEIN"/>
    <property type="match status" value="1"/>
</dbReference>
<feature type="signal peptide" evidence="3">
    <location>
        <begin position="1"/>
        <end position="19"/>
    </location>
</feature>
<evidence type="ECO:0000256" key="1">
    <source>
        <dbReference type="ARBA" id="ARBA00023157"/>
    </source>
</evidence>
<dbReference type="PROSITE" id="PS51233">
    <property type="entry name" value="VWFD"/>
    <property type="match status" value="2"/>
</dbReference>
<dbReference type="Gene3D" id="2.10.25.10">
    <property type="entry name" value="Laminin"/>
    <property type="match status" value="1"/>
</dbReference>
<dbReference type="InterPro" id="IPR036084">
    <property type="entry name" value="Ser_inhib-like_sf"/>
</dbReference>
<feature type="domain" description="VWFD" evidence="4">
    <location>
        <begin position="443"/>
        <end position="622"/>
    </location>
</feature>
<dbReference type="GO" id="GO:0031012">
    <property type="term" value="C:extracellular matrix"/>
    <property type="evidence" value="ECO:0007669"/>
    <property type="project" value="TreeGrafter"/>
</dbReference>
<reference evidence="5 6" key="1">
    <citation type="submission" date="2018-03" db="EMBL/GenBank/DDBJ databases">
        <title>Draft genome sequence of Rohu Carp (Labeo rohita).</title>
        <authorList>
            <person name="Das P."/>
            <person name="Kushwaha B."/>
            <person name="Joshi C.G."/>
            <person name="Kumar D."/>
            <person name="Nagpure N.S."/>
            <person name="Sahoo L."/>
            <person name="Das S.P."/>
            <person name="Bit A."/>
            <person name="Patnaik S."/>
            <person name="Meher P.K."/>
            <person name="Jayasankar P."/>
            <person name="Koringa P.G."/>
            <person name="Patel N.V."/>
            <person name="Hinsu A.T."/>
            <person name="Kumar R."/>
            <person name="Pandey M."/>
            <person name="Agarwal S."/>
            <person name="Srivastava S."/>
            <person name="Singh M."/>
            <person name="Iquebal M.A."/>
            <person name="Jaiswal S."/>
            <person name="Angadi U.B."/>
            <person name="Kumar N."/>
            <person name="Raza M."/>
            <person name="Shah T.M."/>
            <person name="Rai A."/>
            <person name="Jena J.K."/>
        </authorList>
    </citation>
    <scope>NUCLEOTIDE SEQUENCE [LARGE SCALE GENOMIC DNA]</scope>
    <source>
        <strain evidence="5">DASCIFA01</strain>
        <tissue evidence="5">Testis</tissue>
    </source>
</reference>
<gene>
    <name evidence="5" type="ORF">ROHU_022933</name>
</gene>
<dbReference type="CDD" id="cd19941">
    <property type="entry name" value="TIL"/>
    <property type="match status" value="1"/>
</dbReference>
<keyword evidence="1" id="KW-1015">Disulfide bond</keyword>
<keyword evidence="3" id="KW-0732">Signal</keyword>
<dbReference type="Proteomes" id="UP000290572">
    <property type="component" value="Unassembled WGS sequence"/>
</dbReference>
<evidence type="ECO:0000313" key="6">
    <source>
        <dbReference type="Proteomes" id="UP000290572"/>
    </source>
</evidence>
<dbReference type="STRING" id="84645.A0A498N456"/>
<dbReference type="PANTHER" id="PTHR11339">
    <property type="entry name" value="EXTRACELLULAR MATRIX GLYCOPROTEIN RELATED"/>
    <property type="match status" value="1"/>
</dbReference>
<dbReference type="SMART" id="SM00216">
    <property type="entry name" value="VWD"/>
    <property type="match status" value="2"/>
</dbReference>
<evidence type="ECO:0000259" key="4">
    <source>
        <dbReference type="PROSITE" id="PS51233"/>
    </source>
</evidence>
<name>A0A498N456_LABRO</name>
<keyword evidence="2" id="KW-0325">Glycoprotein</keyword>
<dbReference type="InterPro" id="IPR001846">
    <property type="entry name" value="VWF_type-D"/>
</dbReference>
<evidence type="ECO:0000313" key="5">
    <source>
        <dbReference type="EMBL" id="RXN23527.1"/>
    </source>
</evidence>
<evidence type="ECO:0000256" key="2">
    <source>
        <dbReference type="ARBA" id="ARBA00023180"/>
    </source>
</evidence>
<accession>A0A498N456</accession>
<protein>
    <submittedName>
        <fullName evidence="5">C-binding-like protein</fullName>
    </submittedName>
</protein>
<dbReference type="EMBL" id="QBIY01012561">
    <property type="protein sequence ID" value="RXN23527.1"/>
    <property type="molecule type" value="Genomic_DNA"/>
</dbReference>
<evidence type="ECO:0000256" key="3">
    <source>
        <dbReference type="SAM" id="SignalP"/>
    </source>
</evidence>
<dbReference type="Pfam" id="PF17517">
    <property type="entry name" value="IgGFc_binding"/>
    <property type="match status" value="1"/>
</dbReference>
<dbReference type="InterPro" id="IPR035234">
    <property type="entry name" value="IgGFc-bd_N"/>
</dbReference>
<dbReference type="InterPro" id="IPR050780">
    <property type="entry name" value="Mucin_vWF_Thrombospondin_sf"/>
</dbReference>
<sequence>MGTYSFLFCLAVLTVTVSGCPVGREFITAFMTNYQYGKASLSVSITAQNAPATVKIEIKALSYSETVSIGRGETRKVILPQNAEIEGDGTFRKTVYISSNADITVASANLKEFTGDTTVLLPVNELGKRYVVFTPNTGPSPYKKEIAIINGNSQNTISILSGKKNLWTLFFGRTKTITLAPYEVYLQRSADTLTGMQITSKFPVAVLAGHECSMIVGTCEHIFEQLVPVESLSNEYLIPAMHQSSSQDKAYVVAPDDNTVVSIFTRHSYYSTKRNLNAGEVYAVDVSNNAAMIRSNKKVMVMYLSSNYPNDEFLTNLIPTSEMSKSWTIHPQDGFDSTVVVVAEAASASSISGSFKWKKFTANEKFVWANRPLGLQKGPITISGNSLMAVYVFGGKVRHGYGSTGVCNTGFTQTPVPVDPCENVKCRQQEVCKKGVCVPTATVTCHAVGDPHYKTFDGKLFDFQGTCTYVMVNNTKIQNGLTPFTILAKNNNRGSKRVAYVRMVSVLVYNHEVVVGGKKGVVEIDGENAYLPLTIDGGKIKVNQRGWNVIISTDFGLEVTYDWNMMLYITAPNSYFQTVGGLCGNYNGDQKDEYVDPKGKVLTNIIDFAKSWKFPDNDLFCTDECNGECPSCSPNLQEEYRKETNCGVMTKKDGPFAVCHNTVDPQMYVDNCVYDVCINNGRRNFLCNNIQSYVGACMSAGIKIVGNWRTDANCPLDCPVNMHYEACGTACAASCADQNAPNKCTVPCVEGCQCNAGTCQAAGDPHYRTFDGKAFDFQGTCTYYLSKLINTADPSLVPFEVLVKNENRGRNMAVSFTKTVSLTVYGHTIVLSKDDPGKVKVNNLFVNLPFEQEEGRFSIFYSGFSGVVKTDFDLTLNFNWESHVELKLPSTYSGEVGGLCGNWNNNANDDFLTPAKTPAATPTIFGSSWKVKNDPACSDECQGNACPKCDGPAKNLVTFTKPCSMITDKQGPFKDCHIKVNPNQFYEDCLYDMCMYNGHSTALCGALTAYTAACQKALGTVESWRTNNFCR</sequence>
<keyword evidence="6" id="KW-1185">Reference proteome</keyword>
<comment type="caution">
    <text evidence="5">The sequence shown here is derived from an EMBL/GenBank/DDBJ whole genome shotgun (WGS) entry which is preliminary data.</text>
</comment>
<dbReference type="SUPFAM" id="SSF57567">
    <property type="entry name" value="Serine protease inhibitors"/>
    <property type="match status" value="1"/>
</dbReference>
<feature type="domain" description="VWFD" evidence="4">
    <location>
        <begin position="757"/>
        <end position="938"/>
    </location>
</feature>
<dbReference type="Pfam" id="PF00094">
    <property type="entry name" value="VWD"/>
    <property type="match status" value="2"/>
</dbReference>
<dbReference type="AlphaFoldDB" id="A0A498N456"/>
<feature type="chain" id="PRO_5019819455" evidence="3">
    <location>
        <begin position="20"/>
        <end position="1031"/>
    </location>
</feature>
<proteinExistence type="evidence at protein level"/>
<evidence type="ECO:0007829" key="7">
    <source>
        <dbReference type="PeptideAtlas" id="A0A498N456"/>
    </source>
</evidence>